<dbReference type="EC" id="2.1.1.-" evidence="8"/>
<feature type="domain" description="Ribosomal RNA adenine methylase transferase N-terminal" evidence="9">
    <location>
        <begin position="21"/>
        <end position="125"/>
    </location>
</feature>
<evidence type="ECO:0000259" key="9">
    <source>
        <dbReference type="SMART" id="SM00650"/>
    </source>
</evidence>
<dbReference type="Gene3D" id="1.10.8.480">
    <property type="match status" value="1"/>
</dbReference>
<evidence type="ECO:0000256" key="2">
    <source>
        <dbReference type="ARBA" id="ARBA00022679"/>
    </source>
</evidence>
<comment type="similarity">
    <text evidence="7 8">Belongs to the class I-like SAM-binding methyltransferase superfamily. rRNA adenine N(6)-methyltransferase family.</text>
</comment>
<dbReference type="SUPFAM" id="SSF53335">
    <property type="entry name" value="S-adenosyl-L-methionine-dependent methyltransferases"/>
    <property type="match status" value="1"/>
</dbReference>
<reference evidence="10 11" key="1">
    <citation type="submission" date="2016-04" db="EMBL/GenBank/DDBJ databases">
        <title>The genome of Intoshia linei affirms orthonectids as highly simplified spiralians.</title>
        <authorList>
            <person name="Mikhailov K.V."/>
            <person name="Slusarev G.S."/>
            <person name="Nikitin M.A."/>
            <person name="Logacheva M.D."/>
            <person name="Penin A."/>
            <person name="Aleoshin V."/>
            <person name="Panchin Y.V."/>
        </authorList>
    </citation>
    <scope>NUCLEOTIDE SEQUENCE [LARGE SCALE GENOMIC DNA]</scope>
    <source>
        <strain evidence="10">Intl2013</strain>
        <tissue evidence="10">Whole animal</tissue>
    </source>
</reference>
<evidence type="ECO:0000256" key="1">
    <source>
        <dbReference type="ARBA" id="ARBA00022603"/>
    </source>
</evidence>
<evidence type="ECO:0000313" key="10">
    <source>
        <dbReference type="EMBL" id="OAF64626.1"/>
    </source>
</evidence>
<keyword evidence="11" id="KW-1185">Reference proteome</keyword>
<dbReference type="PANTHER" id="PTHR11727">
    <property type="entry name" value="DIMETHYLADENOSINE TRANSFERASE"/>
    <property type="match status" value="1"/>
</dbReference>
<dbReference type="GO" id="GO:0003723">
    <property type="term" value="F:RNA binding"/>
    <property type="evidence" value="ECO:0007669"/>
    <property type="project" value="UniProtKB-UniRule"/>
</dbReference>
<evidence type="ECO:0000256" key="5">
    <source>
        <dbReference type="ARBA" id="ARBA00035020"/>
    </source>
</evidence>
<dbReference type="AlphaFoldDB" id="A0A177ARI5"/>
<keyword evidence="3 7" id="KW-0949">S-adenosyl-L-methionine</keyword>
<feature type="binding site" evidence="7">
    <location>
        <position position="1"/>
    </location>
    <ligand>
        <name>S-adenosyl-L-methionine</name>
        <dbReference type="ChEBI" id="CHEBI:59789"/>
    </ligand>
</feature>
<comment type="subunit">
    <text evidence="5">Part of the small subunit (SSU) processome, composed of more than 70 proteins and the RNA chaperone small nucleolar RNA (snoRNA) U3.</text>
</comment>
<dbReference type="InterPro" id="IPR001737">
    <property type="entry name" value="KsgA/Erm"/>
</dbReference>
<dbReference type="Pfam" id="PF00398">
    <property type="entry name" value="RrnaAD"/>
    <property type="match status" value="1"/>
</dbReference>
<evidence type="ECO:0000256" key="7">
    <source>
        <dbReference type="PROSITE-ProRule" id="PRU01026"/>
    </source>
</evidence>
<keyword evidence="2 7" id="KW-0808">Transferase</keyword>
<proteinExistence type="inferred from homology"/>
<feature type="binding site" evidence="7">
    <location>
        <position position="30"/>
    </location>
    <ligand>
        <name>S-adenosyl-L-methionine</name>
        <dbReference type="ChEBI" id="CHEBI:59789"/>
    </ligand>
</feature>
<evidence type="ECO:0000256" key="6">
    <source>
        <dbReference type="ARBA" id="ARBA00046134"/>
    </source>
</evidence>
<keyword evidence="8" id="KW-0698">rRNA processing</keyword>
<dbReference type="PANTHER" id="PTHR11727:SF7">
    <property type="entry name" value="DIMETHYLADENOSINE TRANSFERASE-RELATED"/>
    <property type="match status" value="1"/>
</dbReference>
<sequence length="227" mass="26555">MLIALLSIFINNQENKMDFCFKKTILRFVNFSNYEKMSLRFENMTLVNKKRLYVTENIYNIHAILMFQREFAQRLVAKPGDKVYCRLSVNAQLLSRVSLLIKVGKNNFKPPPKVESNVVRIEPIKPAPIINYKQFDILLRICFNRKNKLISSGFKSGNVMEMIEQNWNIHLKYLPQEEQKKLKNKSGKDMLDLVLSDGFENSRSRTTSIDSFLRLLSNLNEKGIHFA</sequence>
<evidence type="ECO:0000313" key="11">
    <source>
        <dbReference type="Proteomes" id="UP000078046"/>
    </source>
</evidence>
<comment type="caution">
    <text evidence="10">The sequence shown here is derived from an EMBL/GenBank/DDBJ whole genome shotgun (WGS) entry which is preliminary data.</text>
</comment>
<name>A0A177ARI5_9BILA</name>
<evidence type="ECO:0000256" key="8">
    <source>
        <dbReference type="RuleBase" id="RU362106"/>
    </source>
</evidence>
<keyword evidence="1 7" id="KW-0489">Methyltransferase</keyword>
<dbReference type="Proteomes" id="UP000078046">
    <property type="component" value="Unassembled WGS sequence"/>
</dbReference>
<dbReference type="PROSITE" id="PS51689">
    <property type="entry name" value="SAM_RNA_A_N6_MT"/>
    <property type="match status" value="1"/>
</dbReference>
<dbReference type="EMBL" id="LWCA01001713">
    <property type="protein sequence ID" value="OAF64626.1"/>
    <property type="molecule type" value="Genomic_DNA"/>
</dbReference>
<dbReference type="OrthoDB" id="74991at2759"/>
<dbReference type="Gene3D" id="3.40.50.150">
    <property type="entry name" value="Vaccinia Virus protein VP39"/>
    <property type="match status" value="1"/>
</dbReference>
<comment type="function">
    <text evidence="6">Specifically dimethylates two adjacent adenosines in the loop of a conserved hairpin near the 3'-end of 18S rRNA in the 40S particle. Involved in the pre-rRNA processing steps leading to small-subunit rRNA production independently of its RNA-modifying catalytic activity. Part of the small subunit (SSU) processome, first precursor of the small eukaryotic ribosomal subunit. During the assembly of the SSU processome in the nucleolus, many ribosome biogenesis factors, an RNA chaperone and ribosomal proteins associate with the nascent pre-rRNA and work in concert to generate RNA folding, modifications, rearrangements and cleavage as well as targeted degradation of pre-ribosomal RNA by the RNA exosome.</text>
</comment>
<comment type="caution">
    <text evidence="7">Lacks conserved residue(s) required for the propagation of feature annotation.</text>
</comment>
<evidence type="ECO:0000256" key="3">
    <source>
        <dbReference type="ARBA" id="ARBA00022691"/>
    </source>
</evidence>
<organism evidence="10 11">
    <name type="scientific">Intoshia linei</name>
    <dbReference type="NCBI Taxonomy" id="1819745"/>
    <lineage>
        <taxon>Eukaryota</taxon>
        <taxon>Metazoa</taxon>
        <taxon>Spiralia</taxon>
        <taxon>Lophotrochozoa</taxon>
        <taxon>Mesozoa</taxon>
        <taxon>Orthonectida</taxon>
        <taxon>Rhopaluridae</taxon>
        <taxon>Intoshia</taxon>
    </lineage>
</organism>
<evidence type="ECO:0000256" key="4">
    <source>
        <dbReference type="ARBA" id="ARBA00022884"/>
    </source>
</evidence>
<dbReference type="GO" id="GO:0000179">
    <property type="term" value="F:rRNA (adenine-N6,N6-)-dimethyltransferase activity"/>
    <property type="evidence" value="ECO:0007669"/>
    <property type="project" value="UniProtKB-UniRule"/>
</dbReference>
<gene>
    <name evidence="10" type="ORF">A3Q56_07667</name>
</gene>
<keyword evidence="4 7" id="KW-0694">RNA-binding</keyword>
<accession>A0A177ARI5</accession>
<dbReference type="InterPro" id="IPR020598">
    <property type="entry name" value="rRNA_Ade_methylase_Trfase_N"/>
</dbReference>
<dbReference type="SMART" id="SM00650">
    <property type="entry name" value="rADc"/>
    <property type="match status" value="1"/>
</dbReference>
<dbReference type="InterPro" id="IPR029063">
    <property type="entry name" value="SAM-dependent_MTases_sf"/>
</dbReference>
<protein>
    <recommendedName>
        <fullName evidence="8">rRNA adenine N(6)-methyltransferase</fullName>
        <ecNumber evidence="8">2.1.1.-</ecNumber>
    </recommendedName>
</protein>